<sequence>MLHPIVGPAHGSVSVHPSVRHFGQAKHLFKQNRHSSAIFQLPSEAQFLRKLTINGSFIFLLQKLRWPIIFCAHLAIASPLSPYKYNEKIGGKRLVYGDILLSPRQIKLSRLLKTGQMAKHIALKAKQNNRWPNNEIPFIFSSKFNERQKRAIREALAVLEDSSCFRFIPRTNQRDFLFIDMQEGCFSFVGKVGGRQLLSLAAGCLHDYIIWHEVMHALGLEHEHQRPDRDKFIRIHWENVEPDKHLNFEKIPHADVDLYHTYDYHSLMHYDGTAFGKTDTDTGDPMTTMEPLRDGVELTDNFELTKFDVEKLQILSKCEKKSKFVN</sequence>
<feature type="binding site" evidence="2">
    <location>
        <position position="222"/>
    </location>
    <ligand>
        <name>Zn(2+)</name>
        <dbReference type="ChEBI" id="CHEBI:29105"/>
        <note>catalytic</note>
    </ligand>
</feature>
<dbReference type="InterPro" id="IPR034035">
    <property type="entry name" value="Astacin-like_dom"/>
</dbReference>
<keyword evidence="2 3" id="KW-0479">Metal-binding</keyword>
<dbReference type="Proteomes" id="UP001620626">
    <property type="component" value="Unassembled WGS sequence"/>
</dbReference>
<dbReference type="SUPFAM" id="SSF55486">
    <property type="entry name" value="Metalloproteases ('zincins'), catalytic domain"/>
    <property type="match status" value="1"/>
</dbReference>
<organism evidence="5 6">
    <name type="scientific">Heterodera trifolii</name>
    <dbReference type="NCBI Taxonomy" id="157864"/>
    <lineage>
        <taxon>Eukaryota</taxon>
        <taxon>Metazoa</taxon>
        <taxon>Ecdysozoa</taxon>
        <taxon>Nematoda</taxon>
        <taxon>Chromadorea</taxon>
        <taxon>Rhabditida</taxon>
        <taxon>Tylenchina</taxon>
        <taxon>Tylenchomorpha</taxon>
        <taxon>Tylenchoidea</taxon>
        <taxon>Heteroderidae</taxon>
        <taxon>Heteroderinae</taxon>
        <taxon>Heterodera</taxon>
    </lineage>
</organism>
<dbReference type="EMBL" id="JBICBT010001341">
    <property type="protein sequence ID" value="KAL3072199.1"/>
    <property type="molecule type" value="Genomic_DNA"/>
</dbReference>
<name>A0ABD2HUX0_9BILA</name>
<dbReference type="GO" id="GO:0006508">
    <property type="term" value="P:proteolysis"/>
    <property type="evidence" value="ECO:0007669"/>
    <property type="project" value="UniProtKB-KW"/>
</dbReference>
<keyword evidence="6" id="KW-1185">Reference proteome</keyword>
<evidence type="ECO:0000256" key="1">
    <source>
        <dbReference type="ARBA" id="ARBA00023157"/>
    </source>
</evidence>
<feature type="binding site" evidence="2">
    <location>
        <position position="212"/>
    </location>
    <ligand>
        <name>Zn(2+)</name>
        <dbReference type="ChEBI" id="CHEBI:29105"/>
        <note>catalytic</note>
    </ligand>
</feature>
<dbReference type="InterPro" id="IPR024079">
    <property type="entry name" value="MetalloPept_cat_dom_sf"/>
</dbReference>
<evidence type="ECO:0000256" key="2">
    <source>
        <dbReference type="PROSITE-ProRule" id="PRU01211"/>
    </source>
</evidence>
<keyword evidence="2 3" id="KW-0482">Metalloprotease</keyword>
<dbReference type="InterPro" id="IPR006026">
    <property type="entry name" value="Peptidase_Metallo"/>
</dbReference>
<feature type="binding site" evidence="2">
    <location>
        <position position="216"/>
    </location>
    <ligand>
        <name>Zn(2+)</name>
        <dbReference type="ChEBI" id="CHEBI:29105"/>
        <note>catalytic</note>
    </ligand>
</feature>
<comment type="caution">
    <text evidence="2">Lacks conserved residue(s) required for the propagation of feature annotation.</text>
</comment>
<evidence type="ECO:0000256" key="3">
    <source>
        <dbReference type="RuleBase" id="RU361183"/>
    </source>
</evidence>
<evidence type="ECO:0000313" key="6">
    <source>
        <dbReference type="Proteomes" id="UP001620626"/>
    </source>
</evidence>
<feature type="domain" description="Peptidase M12A" evidence="4">
    <location>
        <begin position="121"/>
        <end position="319"/>
    </location>
</feature>
<keyword evidence="2 3" id="KW-0862">Zinc</keyword>
<dbReference type="GO" id="GO:0004222">
    <property type="term" value="F:metalloendopeptidase activity"/>
    <property type="evidence" value="ECO:0007669"/>
    <property type="project" value="UniProtKB-UniRule"/>
</dbReference>
<feature type="active site" evidence="2">
    <location>
        <position position="213"/>
    </location>
</feature>
<keyword evidence="1" id="KW-1015">Disulfide bond</keyword>
<dbReference type="SMART" id="SM00235">
    <property type="entry name" value="ZnMc"/>
    <property type="match status" value="1"/>
</dbReference>
<accession>A0ABD2HUX0</accession>
<evidence type="ECO:0000313" key="5">
    <source>
        <dbReference type="EMBL" id="KAL3072199.1"/>
    </source>
</evidence>
<keyword evidence="2 3" id="KW-0378">Hydrolase</keyword>
<dbReference type="PANTHER" id="PTHR10127">
    <property type="entry name" value="DISCOIDIN, CUB, EGF, LAMININ , AND ZINC METALLOPROTEASE DOMAIN CONTAINING"/>
    <property type="match status" value="1"/>
</dbReference>
<gene>
    <name evidence="5" type="ORF">niasHT_036692</name>
</gene>
<dbReference type="GO" id="GO:0008270">
    <property type="term" value="F:zinc ion binding"/>
    <property type="evidence" value="ECO:0007669"/>
    <property type="project" value="UniProtKB-UniRule"/>
</dbReference>
<protein>
    <recommendedName>
        <fullName evidence="3">Metalloendopeptidase</fullName>
        <ecNumber evidence="3">3.4.24.-</ecNumber>
    </recommendedName>
</protein>
<dbReference type="AlphaFoldDB" id="A0ABD2HUX0"/>
<evidence type="ECO:0000259" key="4">
    <source>
        <dbReference type="PROSITE" id="PS51864"/>
    </source>
</evidence>
<dbReference type="Gene3D" id="3.40.390.10">
    <property type="entry name" value="Collagenase (Catalytic Domain)"/>
    <property type="match status" value="1"/>
</dbReference>
<proteinExistence type="predicted"/>
<dbReference type="PROSITE" id="PS51864">
    <property type="entry name" value="ASTACIN"/>
    <property type="match status" value="1"/>
</dbReference>
<reference evidence="5 6" key="1">
    <citation type="submission" date="2024-10" db="EMBL/GenBank/DDBJ databases">
        <authorList>
            <person name="Kim D."/>
        </authorList>
    </citation>
    <scope>NUCLEOTIDE SEQUENCE [LARGE SCALE GENOMIC DNA]</scope>
    <source>
        <strain evidence="5">BH-2024</strain>
    </source>
</reference>
<keyword evidence="2 3" id="KW-0645">Protease</keyword>
<dbReference type="PANTHER" id="PTHR10127:SF852">
    <property type="entry name" value="ZINC METALLOPROTEINASE NAS-12"/>
    <property type="match status" value="1"/>
</dbReference>
<dbReference type="Pfam" id="PF01400">
    <property type="entry name" value="Astacin"/>
    <property type="match status" value="1"/>
</dbReference>
<dbReference type="CDD" id="cd04280">
    <property type="entry name" value="ZnMc_astacin_like"/>
    <property type="match status" value="1"/>
</dbReference>
<dbReference type="InterPro" id="IPR001506">
    <property type="entry name" value="Peptidase_M12A"/>
</dbReference>
<dbReference type="EC" id="3.4.24.-" evidence="3"/>
<comment type="caution">
    <text evidence="5">The sequence shown here is derived from an EMBL/GenBank/DDBJ whole genome shotgun (WGS) entry which is preliminary data.</text>
</comment>
<dbReference type="PRINTS" id="PR00480">
    <property type="entry name" value="ASTACIN"/>
</dbReference>
<comment type="cofactor">
    <cofactor evidence="2 3">
        <name>Zn(2+)</name>
        <dbReference type="ChEBI" id="CHEBI:29105"/>
    </cofactor>
    <text evidence="2 3">Binds 1 zinc ion per subunit.</text>
</comment>